<dbReference type="PANTHER" id="PTHR12360">
    <property type="entry name" value="NUCLEAR TRANSCRIPTION FACTOR, X-BOX BINDING 1 NFX1"/>
    <property type="match status" value="1"/>
</dbReference>
<reference evidence="10 11" key="1">
    <citation type="submission" date="2013-11" db="EMBL/GenBank/DDBJ databases">
        <title>Genome sequencing of Stegodyphus mimosarum.</title>
        <authorList>
            <person name="Bechsgaard J."/>
        </authorList>
    </citation>
    <scope>NUCLEOTIDE SEQUENCE [LARGE SCALE GENOMIC DNA]</scope>
</reference>
<sequence>MKSSKSNRSRNQENAGRDGVQRSLRFEEACEMMKKNAAKFLDNNLLSDSSSSEDELDDSAIIENTFSHYSVDENLNLEKTREFLQDILTSGAVVCLICIDSVKRNDKIWSCRHCFCMLHLSCIQKWAKDSLFNLSANSERDQDIKSLKWCCPKCRNQYYSEERPTKYLCFCGKIENPSYDVWNVPHSCGNSCDKKLEPDCGHTCCLLCHPGPCPPCPKTVVVSCCCGKSSIVSRRCSNKEWSCGRTCGKILSCKLHLCDELCHKGACPPCKKQSKQKCQCGKETKLMPCNDPDWKCEKVCGKLLKCGNHYCETVCHKRPCLGCPDSGPRPCPCGKKIMSLPCTDNIIPCGDTCNKLLECELHRCTQRCHFGPCE</sequence>
<keyword evidence="4 6" id="KW-0863">Zinc-finger</keyword>
<dbReference type="Pfam" id="PF01422">
    <property type="entry name" value="zf-NF-X1"/>
    <property type="match status" value="4"/>
</dbReference>
<dbReference type="OMA" id="LENSSWH"/>
<dbReference type="PANTHER" id="PTHR12360:SF1">
    <property type="entry name" value="NF-X1-TYPE ZINC FINGER PROTEIN NFXL1"/>
    <property type="match status" value="1"/>
</dbReference>
<dbReference type="CDD" id="cd06008">
    <property type="entry name" value="NF-X1-zinc-finger"/>
    <property type="match status" value="2"/>
</dbReference>
<evidence type="ECO:0000313" key="10">
    <source>
        <dbReference type="EMBL" id="KFM75086.1"/>
    </source>
</evidence>
<evidence type="ECO:0000256" key="4">
    <source>
        <dbReference type="ARBA" id="ARBA00022771"/>
    </source>
</evidence>
<dbReference type="STRING" id="407821.A0A087UCJ7"/>
<protein>
    <submittedName>
        <fullName evidence="10">NF-X1-type zinc finger protein NFXL1</fullName>
    </submittedName>
</protein>
<proteinExistence type="inferred from homology"/>
<dbReference type="CDD" id="cd16697">
    <property type="entry name" value="RING-CH-C4HC3_NFXL1"/>
    <property type="match status" value="1"/>
</dbReference>
<keyword evidence="3" id="KW-0677">Repeat</keyword>
<keyword evidence="5" id="KW-0862">Zinc</keyword>
<evidence type="ECO:0000256" key="6">
    <source>
        <dbReference type="PROSITE-ProRule" id="PRU00175"/>
    </source>
</evidence>
<feature type="domain" description="RING-type" evidence="9">
    <location>
        <begin position="95"/>
        <end position="155"/>
    </location>
</feature>
<evidence type="ECO:0000256" key="2">
    <source>
        <dbReference type="ARBA" id="ARBA00022723"/>
    </source>
</evidence>
<dbReference type="GO" id="GO:0000981">
    <property type="term" value="F:DNA-binding transcription factor activity, RNA polymerase II-specific"/>
    <property type="evidence" value="ECO:0007669"/>
    <property type="project" value="TreeGrafter"/>
</dbReference>
<evidence type="ECO:0000256" key="7">
    <source>
        <dbReference type="SAM" id="MobiDB-lite"/>
    </source>
</evidence>
<dbReference type="SMART" id="SM00438">
    <property type="entry name" value="ZnF_NFX"/>
    <property type="match status" value="4"/>
</dbReference>
<dbReference type="Proteomes" id="UP000054359">
    <property type="component" value="Unassembled WGS sequence"/>
</dbReference>
<keyword evidence="2" id="KW-0479">Metal-binding</keyword>
<dbReference type="GO" id="GO:0005634">
    <property type="term" value="C:nucleus"/>
    <property type="evidence" value="ECO:0007669"/>
    <property type="project" value="InterPro"/>
</dbReference>
<dbReference type="InterPro" id="IPR001841">
    <property type="entry name" value="Znf_RING"/>
</dbReference>
<dbReference type="InterPro" id="IPR000967">
    <property type="entry name" value="Znf_NFX1"/>
</dbReference>
<dbReference type="InterPro" id="IPR034078">
    <property type="entry name" value="NFX1_fam"/>
</dbReference>
<feature type="domain" description="PHD-type" evidence="8">
    <location>
        <begin position="92"/>
        <end position="157"/>
    </location>
</feature>
<dbReference type="PROSITE" id="PS50016">
    <property type="entry name" value="ZF_PHD_2"/>
    <property type="match status" value="1"/>
</dbReference>
<evidence type="ECO:0000313" key="11">
    <source>
        <dbReference type="Proteomes" id="UP000054359"/>
    </source>
</evidence>
<feature type="region of interest" description="Disordered" evidence="7">
    <location>
        <begin position="1"/>
        <end position="22"/>
    </location>
</feature>
<gene>
    <name evidence="10" type="ORF">X975_24250</name>
</gene>
<feature type="non-terminal residue" evidence="10">
    <location>
        <position position="374"/>
    </location>
</feature>
<dbReference type="GO" id="GO:0008270">
    <property type="term" value="F:zinc ion binding"/>
    <property type="evidence" value="ECO:0007669"/>
    <property type="project" value="UniProtKB-KW"/>
</dbReference>
<evidence type="ECO:0000259" key="9">
    <source>
        <dbReference type="PROSITE" id="PS50089"/>
    </source>
</evidence>
<name>A0A087UCJ7_STEMI</name>
<evidence type="ECO:0000259" key="8">
    <source>
        <dbReference type="PROSITE" id="PS50016"/>
    </source>
</evidence>
<dbReference type="OrthoDB" id="536399at2759"/>
<evidence type="ECO:0000256" key="5">
    <source>
        <dbReference type="ARBA" id="ARBA00022833"/>
    </source>
</evidence>
<comment type="similarity">
    <text evidence="1">Belongs to the NFX1 family.</text>
</comment>
<evidence type="ECO:0000256" key="1">
    <source>
        <dbReference type="ARBA" id="ARBA00007269"/>
    </source>
</evidence>
<dbReference type="PROSITE" id="PS50089">
    <property type="entry name" value="ZF_RING_2"/>
    <property type="match status" value="1"/>
</dbReference>
<accession>A0A087UCJ7</accession>
<keyword evidence="11" id="KW-1185">Reference proteome</keyword>
<organism evidence="10 11">
    <name type="scientific">Stegodyphus mimosarum</name>
    <name type="common">African social velvet spider</name>
    <dbReference type="NCBI Taxonomy" id="407821"/>
    <lineage>
        <taxon>Eukaryota</taxon>
        <taxon>Metazoa</taxon>
        <taxon>Ecdysozoa</taxon>
        <taxon>Arthropoda</taxon>
        <taxon>Chelicerata</taxon>
        <taxon>Arachnida</taxon>
        <taxon>Araneae</taxon>
        <taxon>Araneomorphae</taxon>
        <taxon>Entelegynae</taxon>
        <taxon>Eresoidea</taxon>
        <taxon>Eresidae</taxon>
        <taxon>Stegodyphus</taxon>
    </lineage>
</organism>
<dbReference type="EMBL" id="KK119214">
    <property type="protein sequence ID" value="KFM75086.1"/>
    <property type="molecule type" value="Genomic_DNA"/>
</dbReference>
<dbReference type="AlphaFoldDB" id="A0A087UCJ7"/>
<dbReference type="GO" id="GO:0000977">
    <property type="term" value="F:RNA polymerase II transcription regulatory region sequence-specific DNA binding"/>
    <property type="evidence" value="ECO:0007669"/>
    <property type="project" value="TreeGrafter"/>
</dbReference>
<dbReference type="InterPro" id="IPR019787">
    <property type="entry name" value="Znf_PHD-finger"/>
</dbReference>
<evidence type="ECO:0000256" key="3">
    <source>
        <dbReference type="ARBA" id="ARBA00022737"/>
    </source>
</evidence>